<name>A0A518EW53_9BACT</name>
<feature type="domain" description="ATPase AAA-type core" evidence="3">
    <location>
        <begin position="3"/>
        <end position="86"/>
    </location>
</feature>
<reference evidence="4 5" key="1">
    <citation type="submission" date="2019-02" db="EMBL/GenBank/DDBJ databases">
        <title>Deep-cultivation of Planctomycetes and their phenomic and genomic characterization uncovers novel biology.</title>
        <authorList>
            <person name="Wiegand S."/>
            <person name="Jogler M."/>
            <person name="Boedeker C."/>
            <person name="Pinto D."/>
            <person name="Vollmers J."/>
            <person name="Rivas-Marin E."/>
            <person name="Kohn T."/>
            <person name="Peeters S.H."/>
            <person name="Heuer A."/>
            <person name="Rast P."/>
            <person name="Oberbeckmann S."/>
            <person name="Bunk B."/>
            <person name="Jeske O."/>
            <person name="Meyerdierks A."/>
            <person name="Storesund J.E."/>
            <person name="Kallscheuer N."/>
            <person name="Luecker S."/>
            <person name="Lage O.M."/>
            <person name="Pohl T."/>
            <person name="Merkel B.J."/>
            <person name="Hornburger P."/>
            <person name="Mueller R.-W."/>
            <person name="Bruemmer F."/>
            <person name="Labrenz M."/>
            <person name="Spormann A.M."/>
            <person name="Op den Camp H."/>
            <person name="Overmann J."/>
            <person name="Amann R."/>
            <person name="Jetten M.S.M."/>
            <person name="Mascher T."/>
            <person name="Medema M.H."/>
            <person name="Devos D.P."/>
            <person name="Kaster A.-K."/>
            <person name="Ovreas L."/>
            <person name="Rohde M."/>
            <person name="Galperin M.Y."/>
            <person name="Jogler C."/>
        </authorList>
    </citation>
    <scope>NUCLEOTIDE SEQUENCE [LARGE SCALE GENOMIC DNA]</scope>
    <source>
        <strain evidence="4 5">Poly30</strain>
    </source>
</reference>
<dbReference type="InterPro" id="IPR001270">
    <property type="entry name" value="ClpA/B"/>
</dbReference>
<dbReference type="GO" id="GO:0016887">
    <property type="term" value="F:ATP hydrolysis activity"/>
    <property type="evidence" value="ECO:0007669"/>
    <property type="project" value="InterPro"/>
</dbReference>
<organism evidence="4 5">
    <name type="scientific">Saltatorellus ferox</name>
    <dbReference type="NCBI Taxonomy" id="2528018"/>
    <lineage>
        <taxon>Bacteria</taxon>
        <taxon>Pseudomonadati</taxon>
        <taxon>Planctomycetota</taxon>
        <taxon>Planctomycetia</taxon>
        <taxon>Planctomycetia incertae sedis</taxon>
        <taxon>Saltatorellus</taxon>
    </lineage>
</organism>
<sequence>MLARCGGAPPGYIGYDGSGALREAVRRKPHSIIPMDKIEEAHPDVLNILLQVLDDGRLTDGQGCTMDFTQALVLMTSNLRGEEAVRSFFRADLIHRLGEVLTFKALGREQIGTIFKVQNVLV</sequence>
<dbReference type="SUPFAM" id="SSF52540">
    <property type="entry name" value="P-loop containing nucleoside triphosphate hydrolases"/>
    <property type="match status" value="1"/>
</dbReference>
<dbReference type="AlphaFoldDB" id="A0A518EW53"/>
<evidence type="ECO:0000256" key="2">
    <source>
        <dbReference type="ARBA" id="ARBA00022840"/>
    </source>
</evidence>
<keyword evidence="5" id="KW-1185">Reference proteome</keyword>
<dbReference type="Pfam" id="PF07724">
    <property type="entry name" value="AAA_2"/>
    <property type="match status" value="1"/>
</dbReference>
<evidence type="ECO:0000256" key="1">
    <source>
        <dbReference type="ARBA" id="ARBA00022741"/>
    </source>
</evidence>
<dbReference type="EMBL" id="CP036434">
    <property type="protein sequence ID" value="QDV08322.1"/>
    <property type="molecule type" value="Genomic_DNA"/>
</dbReference>
<dbReference type="InterPro" id="IPR003959">
    <property type="entry name" value="ATPase_AAA_core"/>
</dbReference>
<proteinExistence type="predicted"/>
<evidence type="ECO:0000259" key="3">
    <source>
        <dbReference type="Pfam" id="PF07724"/>
    </source>
</evidence>
<dbReference type="Gene3D" id="3.40.50.300">
    <property type="entry name" value="P-loop containing nucleotide triphosphate hydrolases"/>
    <property type="match status" value="1"/>
</dbReference>
<dbReference type="InterPro" id="IPR050130">
    <property type="entry name" value="ClpA_ClpB"/>
</dbReference>
<dbReference type="InterPro" id="IPR027417">
    <property type="entry name" value="P-loop_NTPase"/>
</dbReference>
<evidence type="ECO:0000313" key="4">
    <source>
        <dbReference type="EMBL" id="QDV08322.1"/>
    </source>
</evidence>
<dbReference type="GO" id="GO:0034605">
    <property type="term" value="P:cellular response to heat"/>
    <property type="evidence" value="ECO:0007669"/>
    <property type="project" value="TreeGrafter"/>
</dbReference>
<keyword evidence="2" id="KW-0067">ATP-binding</keyword>
<dbReference type="PRINTS" id="PR00300">
    <property type="entry name" value="CLPPROTEASEA"/>
</dbReference>
<protein>
    <submittedName>
        <fullName evidence="4">Chaperone protein ClpB</fullName>
    </submittedName>
</protein>
<evidence type="ECO:0000313" key="5">
    <source>
        <dbReference type="Proteomes" id="UP000320390"/>
    </source>
</evidence>
<dbReference type="GO" id="GO:0005524">
    <property type="term" value="F:ATP binding"/>
    <property type="evidence" value="ECO:0007669"/>
    <property type="project" value="UniProtKB-KW"/>
</dbReference>
<dbReference type="GO" id="GO:0005737">
    <property type="term" value="C:cytoplasm"/>
    <property type="evidence" value="ECO:0007669"/>
    <property type="project" value="TreeGrafter"/>
</dbReference>
<accession>A0A518EW53</accession>
<dbReference type="PANTHER" id="PTHR11638">
    <property type="entry name" value="ATP-DEPENDENT CLP PROTEASE"/>
    <property type="match status" value="1"/>
</dbReference>
<dbReference type="Proteomes" id="UP000320390">
    <property type="component" value="Chromosome"/>
</dbReference>
<gene>
    <name evidence="4" type="primary">clpB_1</name>
    <name evidence="4" type="ORF">Poly30_38590</name>
</gene>
<dbReference type="PANTHER" id="PTHR11638:SF18">
    <property type="entry name" value="HEAT SHOCK PROTEIN 104"/>
    <property type="match status" value="1"/>
</dbReference>
<keyword evidence="1" id="KW-0547">Nucleotide-binding</keyword>